<evidence type="ECO:0008006" key="3">
    <source>
        <dbReference type="Google" id="ProtNLM"/>
    </source>
</evidence>
<dbReference type="GO" id="GO:0003677">
    <property type="term" value="F:DNA binding"/>
    <property type="evidence" value="ECO:0007669"/>
    <property type="project" value="InterPro"/>
</dbReference>
<dbReference type="SUPFAM" id="SSF46894">
    <property type="entry name" value="C-terminal effector domain of the bipartite response regulators"/>
    <property type="match status" value="1"/>
</dbReference>
<dbReference type="InterPro" id="IPR036388">
    <property type="entry name" value="WH-like_DNA-bd_sf"/>
</dbReference>
<dbReference type="InterPro" id="IPR016032">
    <property type="entry name" value="Sig_transdc_resp-reg_C-effctor"/>
</dbReference>
<evidence type="ECO:0000313" key="1">
    <source>
        <dbReference type="EMBL" id="AVM42071.1"/>
    </source>
</evidence>
<dbReference type="AlphaFoldDB" id="A0A2S0KM19"/>
<evidence type="ECO:0000313" key="2">
    <source>
        <dbReference type="Proteomes" id="UP000237947"/>
    </source>
</evidence>
<proteinExistence type="predicted"/>
<sequence>MKKSTDFNPEIKAYEFYISSSSKDLMNHISEIMRRNGYIGYADGGGKMHYIVDGSKNLYKTSNSIMQILSDGEAAAYQADNYNKLKLQEKAVLQVLEKYKFQRHLKGFNYLKLLLETVLASNDDKTIPDKEVYSIVCKAFETGRRQLDRVLNYTFKKVNLHGTNTTIITELIREVEEEYKQLQLEEIRQ</sequence>
<accession>A0A2S0KM19</accession>
<dbReference type="GO" id="GO:0006355">
    <property type="term" value="P:regulation of DNA-templated transcription"/>
    <property type="evidence" value="ECO:0007669"/>
    <property type="project" value="InterPro"/>
</dbReference>
<dbReference type="RefSeq" id="WP_106012057.1">
    <property type="nucleotide sequence ID" value="NZ_CP027226.1"/>
</dbReference>
<gene>
    <name evidence="1" type="ORF">C5Q98_01960</name>
</gene>
<dbReference type="KEGG" id="fsa:C5Q98_01960"/>
<keyword evidence="2" id="KW-1185">Reference proteome</keyword>
<name>A0A2S0KM19_9FIRM</name>
<reference evidence="2" key="1">
    <citation type="submission" date="2018-02" db="EMBL/GenBank/DDBJ databases">
        <authorList>
            <person name="Holder M.E."/>
            <person name="Ajami N.J."/>
            <person name="Petrosino J.F."/>
        </authorList>
    </citation>
    <scope>NUCLEOTIDE SEQUENCE [LARGE SCALE GENOMIC DNA]</scope>
    <source>
        <strain evidence="2">CCUG 47711</strain>
    </source>
</reference>
<organism evidence="1 2">
    <name type="scientific">Fastidiosipila sanguinis</name>
    <dbReference type="NCBI Taxonomy" id="236753"/>
    <lineage>
        <taxon>Bacteria</taxon>
        <taxon>Bacillati</taxon>
        <taxon>Bacillota</taxon>
        <taxon>Clostridia</taxon>
        <taxon>Eubacteriales</taxon>
        <taxon>Oscillospiraceae</taxon>
        <taxon>Fastidiosipila</taxon>
    </lineage>
</organism>
<protein>
    <recommendedName>
        <fullName evidence="3">Sporulation initiation factor Spo0A C-terminal domain-containing protein</fullName>
    </recommendedName>
</protein>
<dbReference type="Proteomes" id="UP000237947">
    <property type="component" value="Chromosome"/>
</dbReference>
<dbReference type="Gene3D" id="1.10.10.10">
    <property type="entry name" value="Winged helix-like DNA-binding domain superfamily/Winged helix DNA-binding domain"/>
    <property type="match status" value="1"/>
</dbReference>
<dbReference type="EMBL" id="CP027226">
    <property type="protein sequence ID" value="AVM42071.1"/>
    <property type="molecule type" value="Genomic_DNA"/>
</dbReference>